<dbReference type="SUPFAM" id="SSF160909">
    <property type="entry name" value="ATP12-like"/>
    <property type="match status" value="1"/>
</dbReference>
<dbReference type="PANTHER" id="PTHR21013">
    <property type="entry name" value="ATP SYNTHASE MITOCHONDRIAL F1 COMPLEX ASSEMBLY FACTOR 2/ATP12 PROTEIN, MITOCHONDRIAL PRECURSOR"/>
    <property type="match status" value="1"/>
</dbReference>
<keyword evidence="1" id="KW-0732">Signal</keyword>
<gene>
    <name evidence="2" type="ORF">BOLC9T56987H</name>
</gene>
<sequence length="209" mass="23641">MSFSLVYLVLQVFITWFSSYTHLKSSEPSSSSPFTFDKENEKPILVKAPNPRRNNDADSVTMPTSFMTGSIVGKRFYKKVMTREADDGNGWTVMLDYRTLKTPSMRPLKLPSLIEQVIDGLDKAVMKMKMKKAVCLMIWLSCSAVSLSDRKPVEKEDEIIVMVVPGYKMLEYVEKIAKGLADDPVTKLCKILVSTFTPRTFCSNVNKTL</sequence>
<evidence type="ECO:0000313" key="2">
    <source>
        <dbReference type="EMBL" id="VDD31664.1"/>
    </source>
</evidence>
<protein>
    <submittedName>
        <fullName evidence="2">Uncharacterized protein</fullName>
    </submittedName>
</protein>
<organism evidence="2">
    <name type="scientific">Brassica oleracea</name>
    <name type="common">Wild cabbage</name>
    <dbReference type="NCBI Taxonomy" id="3712"/>
    <lineage>
        <taxon>Eukaryota</taxon>
        <taxon>Viridiplantae</taxon>
        <taxon>Streptophyta</taxon>
        <taxon>Embryophyta</taxon>
        <taxon>Tracheophyta</taxon>
        <taxon>Spermatophyta</taxon>
        <taxon>Magnoliopsida</taxon>
        <taxon>eudicotyledons</taxon>
        <taxon>Gunneridae</taxon>
        <taxon>Pentapetalae</taxon>
        <taxon>rosids</taxon>
        <taxon>malvids</taxon>
        <taxon>Brassicales</taxon>
        <taxon>Brassicaceae</taxon>
        <taxon>Brassiceae</taxon>
        <taxon>Brassica</taxon>
    </lineage>
</organism>
<dbReference type="PANTHER" id="PTHR21013:SF10">
    <property type="entry name" value="ATP SYNTHASE MITOCHONDRIAL F1 COMPLEX ASSEMBLY FACTOR 2"/>
    <property type="match status" value="1"/>
</dbReference>
<reference evidence="2" key="1">
    <citation type="submission" date="2018-11" db="EMBL/GenBank/DDBJ databases">
        <authorList>
            <consortium name="Genoscope - CEA"/>
            <person name="William W."/>
        </authorList>
    </citation>
    <scope>NUCLEOTIDE SEQUENCE</scope>
</reference>
<dbReference type="AlphaFoldDB" id="A0A3P6E8G3"/>
<dbReference type="InterPro" id="IPR042272">
    <property type="entry name" value="ATP12_ATP_synth-F1-assembly_N"/>
</dbReference>
<dbReference type="Gene3D" id="3.30.2180.10">
    <property type="entry name" value="ATP12-like"/>
    <property type="match status" value="1"/>
</dbReference>
<accession>A0A3P6E8G3</accession>
<dbReference type="GO" id="GO:0005739">
    <property type="term" value="C:mitochondrion"/>
    <property type="evidence" value="ECO:0007669"/>
    <property type="project" value="TreeGrafter"/>
</dbReference>
<name>A0A3P6E8G3_BRAOL</name>
<evidence type="ECO:0000256" key="1">
    <source>
        <dbReference type="SAM" id="SignalP"/>
    </source>
</evidence>
<dbReference type="InterPro" id="IPR011419">
    <property type="entry name" value="ATP12_ATP_synth-F1-assembly"/>
</dbReference>
<dbReference type="EMBL" id="LR031875">
    <property type="protein sequence ID" value="VDD31664.1"/>
    <property type="molecule type" value="Genomic_DNA"/>
</dbReference>
<feature type="signal peptide" evidence="1">
    <location>
        <begin position="1"/>
        <end position="26"/>
    </location>
</feature>
<dbReference type="GO" id="GO:0033615">
    <property type="term" value="P:mitochondrial proton-transporting ATP synthase complex assembly"/>
    <property type="evidence" value="ECO:0007669"/>
    <property type="project" value="TreeGrafter"/>
</dbReference>
<feature type="chain" id="PRO_5018301651" evidence="1">
    <location>
        <begin position="27"/>
        <end position="209"/>
    </location>
</feature>
<dbReference type="Pfam" id="PF07542">
    <property type="entry name" value="ATP12"/>
    <property type="match status" value="1"/>
</dbReference>
<proteinExistence type="predicted"/>